<reference evidence="3" key="1">
    <citation type="submission" date="2016-10" db="EMBL/GenBank/DDBJ databases">
        <authorList>
            <person name="Varghese N."/>
            <person name="Submissions S."/>
        </authorList>
    </citation>
    <scope>NUCLEOTIDE SEQUENCE [LARGE SCALE GENOMIC DNA]</scope>
    <source>
        <strain evidence="3">DSM 7481</strain>
    </source>
</reference>
<accession>A0A1I1YNQ0</accession>
<feature type="region of interest" description="Disordered" evidence="1">
    <location>
        <begin position="105"/>
        <end position="135"/>
    </location>
</feature>
<keyword evidence="3" id="KW-1185">Reference proteome</keyword>
<gene>
    <name evidence="2" type="ORF">SAMN04489710_11916</name>
</gene>
<dbReference type="OrthoDB" id="8813175at2"/>
<organism evidence="2 3">
    <name type="scientific">Paracidovorax konjaci</name>
    <dbReference type="NCBI Taxonomy" id="32040"/>
    <lineage>
        <taxon>Bacteria</taxon>
        <taxon>Pseudomonadati</taxon>
        <taxon>Pseudomonadota</taxon>
        <taxon>Betaproteobacteria</taxon>
        <taxon>Burkholderiales</taxon>
        <taxon>Comamonadaceae</taxon>
        <taxon>Paracidovorax</taxon>
    </lineage>
</organism>
<evidence type="ECO:0008006" key="4">
    <source>
        <dbReference type="Google" id="ProtNLM"/>
    </source>
</evidence>
<sequence>MYTSSPASPPASLETALAAVESHLADVGALLLQGDAPALERCAPLLRQAALDFSRALESRPASAPALPPEWTARIRAVRSQLAMQREQLARLAALTERQVASLLPPDQGVSTYGNGSPAGQGMRGSAARIYRSQS</sequence>
<protein>
    <recommendedName>
        <fullName evidence="4">Flagellar protein FlgN</fullName>
    </recommendedName>
</protein>
<dbReference type="RefSeq" id="WP_092956842.1">
    <property type="nucleotide sequence ID" value="NZ_FOMQ01000019.1"/>
</dbReference>
<proteinExistence type="predicted"/>
<dbReference type="STRING" id="32040.SAMN04489710_11916"/>
<dbReference type="Proteomes" id="UP000199517">
    <property type="component" value="Unassembled WGS sequence"/>
</dbReference>
<evidence type="ECO:0000313" key="2">
    <source>
        <dbReference type="EMBL" id="SFE21049.1"/>
    </source>
</evidence>
<dbReference type="EMBL" id="FOMQ01000019">
    <property type="protein sequence ID" value="SFE21049.1"/>
    <property type="molecule type" value="Genomic_DNA"/>
</dbReference>
<name>A0A1I1YNQ0_9BURK</name>
<evidence type="ECO:0000256" key="1">
    <source>
        <dbReference type="SAM" id="MobiDB-lite"/>
    </source>
</evidence>
<dbReference type="AlphaFoldDB" id="A0A1I1YNQ0"/>
<evidence type="ECO:0000313" key="3">
    <source>
        <dbReference type="Proteomes" id="UP000199517"/>
    </source>
</evidence>